<feature type="compositionally biased region" description="Low complexity" evidence="2">
    <location>
        <begin position="334"/>
        <end position="368"/>
    </location>
</feature>
<proteinExistence type="predicted"/>
<organism evidence="4 5">
    <name type="scientific">Nocardia neocaledoniensis</name>
    <dbReference type="NCBI Taxonomy" id="236511"/>
    <lineage>
        <taxon>Bacteria</taxon>
        <taxon>Bacillati</taxon>
        <taxon>Actinomycetota</taxon>
        <taxon>Actinomycetes</taxon>
        <taxon>Mycobacteriales</taxon>
        <taxon>Nocardiaceae</taxon>
        <taxon>Nocardia</taxon>
    </lineage>
</organism>
<feature type="transmembrane region" description="Helical" evidence="3">
    <location>
        <begin position="59"/>
        <end position="79"/>
    </location>
</feature>
<accession>A0A317N4M4</accession>
<feature type="coiled-coil region" evidence="1">
    <location>
        <begin position="90"/>
        <end position="117"/>
    </location>
</feature>
<keyword evidence="3" id="KW-0812">Transmembrane</keyword>
<evidence type="ECO:0000256" key="1">
    <source>
        <dbReference type="SAM" id="Coils"/>
    </source>
</evidence>
<feature type="region of interest" description="Disordered" evidence="2">
    <location>
        <begin position="143"/>
        <end position="402"/>
    </location>
</feature>
<feature type="compositionally biased region" description="Basic and acidic residues" evidence="2">
    <location>
        <begin position="16"/>
        <end position="25"/>
    </location>
</feature>
<dbReference type="RefSeq" id="WP_208644063.1">
    <property type="nucleotide sequence ID" value="NZ_QGTL01000014.1"/>
</dbReference>
<gene>
    <name evidence="4" type="ORF">DFR69_11440</name>
</gene>
<evidence type="ECO:0000313" key="4">
    <source>
        <dbReference type="EMBL" id="PWV70074.1"/>
    </source>
</evidence>
<keyword evidence="3" id="KW-1133">Transmembrane helix</keyword>
<evidence type="ECO:0000256" key="3">
    <source>
        <dbReference type="SAM" id="Phobius"/>
    </source>
</evidence>
<reference evidence="4 5" key="1">
    <citation type="submission" date="2018-05" db="EMBL/GenBank/DDBJ databases">
        <title>Genomic Encyclopedia of Type Strains, Phase IV (KMG-IV): sequencing the most valuable type-strain genomes for metagenomic binning, comparative biology and taxonomic classification.</title>
        <authorList>
            <person name="Goeker M."/>
        </authorList>
    </citation>
    <scope>NUCLEOTIDE SEQUENCE [LARGE SCALE GENOMIC DNA]</scope>
    <source>
        <strain evidence="4 5">DSM 44717</strain>
    </source>
</reference>
<feature type="compositionally biased region" description="Pro residues" evidence="2">
    <location>
        <begin position="159"/>
        <end position="169"/>
    </location>
</feature>
<name>A0A317N4M4_9NOCA</name>
<evidence type="ECO:0000313" key="5">
    <source>
        <dbReference type="Proteomes" id="UP000246410"/>
    </source>
</evidence>
<keyword evidence="5" id="KW-1185">Reference proteome</keyword>
<dbReference type="Proteomes" id="UP000246410">
    <property type="component" value="Unassembled WGS sequence"/>
</dbReference>
<evidence type="ECO:0000256" key="2">
    <source>
        <dbReference type="SAM" id="MobiDB-lite"/>
    </source>
</evidence>
<dbReference type="EMBL" id="QGTL01000014">
    <property type="protein sequence ID" value="PWV70074.1"/>
    <property type="molecule type" value="Genomic_DNA"/>
</dbReference>
<dbReference type="AlphaFoldDB" id="A0A317N4M4"/>
<feature type="region of interest" description="Disordered" evidence="2">
    <location>
        <begin position="1"/>
        <end position="30"/>
    </location>
</feature>
<feature type="compositionally biased region" description="Low complexity" evidence="2">
    <location>
        <begin position="190"/>
        <end position="302"/>
    </location>
</feature>
<comment type="caution">
    <text evidence="4">The sequence shown here is derived from an EMBL/GenBank/DDBJ whole genome shotgun (WGS) entry which is preliminary data.</text>
</comment>
<keyword evidence="1" id="KW-0175">Coiled coil</keyword>
<sequence>MSLRTSTVAVPGRTARRAETAERVKSGAAQRAYARKRTREQLLDGIELPERASSMAGRIPFVTAIIGLLGCGLALTLLLTTRAAEDSYQLGDARAVNRKLADERAALQREVAAADSAPELAARARELGMIPAKDPARLVLGPGGEVTVIGTPSPAQGAPAPPLNAPPTTTPNGPVPGHAQAQGERVVPVQPGLPSSSQAPAPAQAAPAPQGGAPQAGAPAAPQAPAVAPQPAVAVAPAPLATAPAEGTAPAPLAPAEGQAPAPAPADGQAPAPLAPADGPAPMAPANGRLPATAPANQAPAPISGQAPEGQAPAPISGPVPDGQAPAPINGLIEGQPQVPAGGPAPAPAEAGPNPAEATAPAEQGLPADTPPPAPGVAPGPGGRPTGAPSETPRIVAPEDGR</sequence>
<keyword evidence="3" id="KW-0472">Membrane</keyword>
<feature type="compositionally biased region" description="Pro residues" evidence="2">
    <location>
        <begin position="369"/>
        <end position="378"/>
    </location>
</feature>
<protein>
    <submittedName>
        <fullName evidence="4">Uncharacterized protein</fullName>
    </submittedName>
</protein>